<reference evidence="6 7" key="1">
    <citation type="journal article" date="2017" name="Curr. Biol.">
        <title>Genome architecture and evolution of a unichromosomal asexual nematode.</title>
        <authorList>
            <person name="Fradin H."/>
            <person name="Zegar C."/>
            <person name="Gutwein M."/>
            <person name="Lucas J."/>
            <person name="Kovtun M."/>
            <person name="Corcoran D."/>
            <person name="Baugh L.R."/>
            <person name="Kiontke K."/>
            <person name="Gunsalus K."/>
            <person name="Fitch D.H."/>
            <person name="Piano F."/>
        </authorList>
    </citation>
    <scope>NUCLEOTIDE SEQUENCE [LARGE SCALE GENOMIC DNA]</scope>
    <source>
        <strain evidence="6">PF1309</strain>
    </source>
</reference>
<dbReference type="PROSITE" id="PS51043">
    <property type="entry name" value="DDHD"/>
    <property type="match status" value="1"/>
</dbReference>
<feature type="compositionally biased region" description="Basic and acidic residues" evidence="4">
    <location>
        <begin position="445"/>
        <end position="455"/>
    </location>
</feature>
<dbReference type="GO" id="GO:0046872">
    <property type="term" value="F:metal ion binding"/>
    <property type="evidence" value="ECO:0007669"/>
    <property type="project" value="InterPro"/>
</dbReference>
<dbReference type="Pfam" id="PF24694">
    <property type="entry name" value="LNS2_PITM1-3"/>
    <property type="match status" value="1"/>
</dbReference>
<dbReference type="AlphaFoldDB" id="A0A2A2JBX5"/>
<dbReference type="InterPro" id="IPR036412">
    <property type="entry name" value="HAD-like_sf"/>
</dbReference>
<sequence>MLVKEYRILLPLTVEEYRIAQLYMIQKKSRLESHGKASGVEIIANKPYTDGPGGSGQYTFKIYHIGNRIPGQYSQPMMDRFSIEVDTLYYDDAGRQENVFGLSEEELKNRIVDVMDFVKDPLSGHDYCVEEDPKLYRSEKTGRGPLNDDWVMEHIKTGTPIMCAYKLCKVEFRYWGMQSRAERWIHDLALRNTMLRAHRQAWAWQDEWVGLTMADIRRLEHEAALHLSAVMASDSLGLENDSDASSDDLYFDCTDMSPPHSAKPTIVRWSSELELVNDDSPPPSPYNGPNTALLIIIFHGDFSPDHPAETKTTDMNTFKTTIDNIVHRHYPQLKGRVHMAMVSCGMELSETVSRLSAISPSFGSLHPSLSLVLPADCNHYNEAIEHTIRRANEVYAEFLDSQPNFSGEVFVVGDAVGGIFLYESLTRHEPPWRLPTPKGVIKEGVETPSWSEEHSPASVTENGQRKSPRLPQNVMKKKISLISCDSLNLTQPRLYFHPSTAFLLGCPLGLMLMQRKLQGFELAPIEGCQIFNLFYPLDGCGARIEPVLNPQFSILPPYNVPRYQRFPLGDGKPIKFEGSIDAHVMWGTKRIDQLLYCPNAMVALPSSALPNILHASYWESTDVAAFVVRQFVRGDETVLDTLSAAVQTMPLNLTLPQIGWKRKRTRFKAGIVLLKAELSPNHRANDVLVVEGVEQILQAKFCYGPMDLVALSHELVSVFVCPQRGEWLEHGKFETENHGRLNVSFGKSLPCGLHSIVVHGDRSYLDALIAVVPPETRCVAFSVDGSLTASVSVTGKDPRVRAGAVDVGILVIYVTARPDMQQRVISAWLSLHNFPQGLLFFNPSFSTEPLKQKAHQLKHLVDMGLRIHAAYGSSKDVAVYTSAGVPSDRIVCVSGSKRKTALFIDSYSHHLSELNQESSPLCDAKCELVEERVNGNLLGAPHRCETKFDDRMKRTLIRRRRVLRKTVGSSSARKASKKKKISKMPLFEEFLAAEVKKMSIK</sequence>
<dbReference type="GO" id="GO:0005737">
    <property type="term" value="C:cytoplasm"/>
    <property type="evidence" value="ECO:0007669"/>
    <property type="project" value="TreeGrafter"/>
</dbReference>
<dbReference type="OrthoDB" id="10053061at2759"/>
<dbReference type="Gene3D" id="3.30.530.20">
    <property type="match status" value="2"/>
</dbReference>
<dbReference type="PANTHER" id="PTHR10658:SF81">
    <property type="entry name" value="PROTEIN RETINAL DEGENERATION B"/>
    <property type="match status" value="1"/>
</dbReference>
<feature type="region of interest" description="Disordered" evidence="4">
    <location>
        <begin position="445"/>
        <end position="468"/>
    </location>
</feature>
<dbReference type="Proteomes" id="UP000218231">
    <property type="component" value="Unassembled WGS sequence"/>
</dbReference>
<evidence type="ECO:0000313" key="6">
    <source>
        <dbReference type="EMBL" id="PAV59089.1"/>
    </source>
</evidence>
<evidence type="ECO:0000256" key="4">
    <source>
        <dbReference type="SAM" id="MobiDB-lite"/>
    </source>
</evidence>
<dbReference type="InterPro" id="IPR023393">
    <property type="entry name" value="START-like_dom_sf"/>
</dbReference>
<keyword evidence="2" id="KW-0597">Phosphoprotein</keyword>
<dbReference type="Pfam" id="PF24695">
    <property type="entry name" value="PITM1-3"/>
    <property type="match status" value="1"/>
</dbReference>
<dbReference type="EMBL" id="LIAE01010543">
    <property type="protein sequence ID" value="PAV59089.1"/>
    <property type="molecule type" value="Genomic_DNA"/>
</dbReference>
<dbReference type="InterPro" id="IPR055261">
    <property type="entry name" value="PI_transfer_N"/>
</dbReference>
<dbReference type="InterPro" id="IPR031315">
    <property type="entry name" value="LNS2/PITP"/>
</dbReference>
<dbReference type="Pfam" id="PF02121">
    <property type="entry name" value="IP_trans"/>
    <property type="match status" value="2"/>
</dbReference>
<gene>
    <name evidence="6" type="ORF">WR25_10785</name>
</gene>
<keyword evidence="7" id="KW-1185">Reference proteome</keyword>
<dbReference type="InterPro" id="IPR004177">
    <property type="entry name" value="DDHD_dom"/>
</dbReference>
<accession>A0A2A2JBX5</accession>
<comment type="caution">
    <text evidence="6">The sequence shown here is derived from an EMBL/GenBank/DDBJ whole genome shotgun (WGS) entry which is preliminary data.</text>
</comment>
<evidence type="ECO:0000259" key="5">
    <source>
        <dbReference type="PROSITE" id="PS51043"/>
    </source>
</evidence>
<dbReference type="InterPro" id="IPR001666">
    <property type="entry name" value="PI_transfer"/>
</dbReference>
<evidence type="ECO:0000256" key="1">
    <source>
        <dbReference type="ARBA" id="ARBA00010316"/>
    </source>
</evidence>
<dbReference type="GO" id="GO:0035091">
    <property type="term" value="F:phosphatidylinositol binding"/>
    <property type="evidence" value="ECO:0007669"/>
    <property type="project" value="TreeGrafter"/>
</dbReference>
<proteinExistence type="inferred from homology"/>
<evidence type="ECO:0000256" key="2">
    <source>
        <dbReference type="ARBA" id="ARBA00022553"/>
    </source>
</evidence>
<protein>
    <recommendedName>
        <fullName evidence="5">DDHD domain-containing protein</fullName>
    </recommendedName>
</protein>
<dbReference type="SUPFAM" id="SSF55961">
    <property type="entry name" value="Bet v1-like"/>
    <property type="match status" value="1"/>
</dbReference>
<dbReference type="SUPFAM" id="SSF56784">
    <property type="entry name" value="HAD-like"/>
    <property type="match status" value="1"/>
</dbReference>
<evidence type="ECO:0000313" key="7">
    <source>
        <dbReference type="Proteomes" id="UP000218231"/>
    </source>
</evidence>
<dbReference type="SMART" id="SM01127">
    <property type="entry name" value="DDHD"/>
    <property type="match status" value="1"/>
</dbReference>
<feature type="domain" description="DDHD" evidence="5">
    <location>
        <begin position="494"/>
        <end position="633"/>
    </location>
</feature>
<dbReference type="STRING" id="2018661.A0A2A2JBX5"/>
<organism evidence="6 7">
    <name type="scientific">Diploscapter pachys</name>
    <dbReference type="NCBI Taxonomy" id="2018661"/>
    <lineage>
        <taxon>Eukaryota</taxon>
        <taxon>Metazoa</taxon>
        <taxon>Ecdysozoa</taxon>
        <taxon>Nematoda</taxon>
        <taxon>Chromadorea</taxon>
        <taxon>Rhabditida</taxon>
        <taxon>Rhabditina</taxon>
        <taxon>Rhabditomorpha</taxon>
        <taxon>Rhabditoidea</taxon>
        <taxon>Rhabditidae</taxon>
        <taxon>Diploscapter</taxon>
    </lineage>
</organism>
<dbReference type="SMART" id="SM00775">
    <property type="entry name" value="LNS2"/>
    <property type="match status" value="1"/>
</dbReference>
<name>A0A2A2JBX5_9BILA</name>
<dbReference type="GO" id="GO:0008526">
    <property type="term" value="F:phosphatidylinositol transfer activity"/>
    <property type="evidence" value="ECO:0007669"/>
    <property type="project" value="TreeGrafter"/>
</dbReference>
<dbReference type="GO" id="GO:0031210">
    <property type="term" value="F:phosphatidylcholine binding"/>
    <property type="evidence" value="ECO:0007669"/>
    <property type="project" value="TreeGrafter"/>
</dbReference>
<evidence type="ECO:0000256" key="3">
    <source>
        <dbReference type="ARBA" id="ARBA00022837"/>
    </source>
</evidence>
<comment type="similarity">
    <text evidence="1">Belongs to the PtdIns transfer protein family. PI transfer class IIA subfamily.</text>
</comment>
<dbReference type="Pfam" id="PF02862">
    <property type="entry name" value="DDHD"/>
    <property type="match status" value="1"/>
</dbReference>
<dbReference type="GO" id="GO:0008525">
    <property type="term" value="F:phosphatidylcholine transporter activity"/>
    <property type="evidence" value="ECO:0007669"/>
    <property type="project" value="TreeGrafter"/>
</dbReference>
<dbReference type="PANTHER" id="PTHR10658">
    <property type="entry name" value="PHOSPHATIDYLINOSITOL TRANSFER PROTEIN"/>
    <property type="match status" value="1"/>
</dbReference>
<keyword evidence="3" id="KW-0106">Calcium</keyword>